<dbReference type="InterPro" id="IPR011008">
    <property type="entry name" value="Dimeric_a/b-barrel"/>
</dbReference>
<dbReference type="InterPro" id="IPR007138">
    <property type="entry name" value="ABM_dom"/>
</dbReference>
<name>A0A837GCQ8_9VIBR</name>
<comment type="caution">
    <text evidence="2">The sequence shown here is derived from an EMBL/GenBank/DDBJ whole genome shotgun (WGS) entry which is preliminary data.</text>
</comment>
<dbReference type="Pfam" id="PF03992">
    <property type="entry name" value="ABM"/>
    <property type="match status" value="1"/>
</dbReference>
<dbReference type="PANTHER" id="PTHR40624">
    <property type="entry name" value="BIOSYNTHESIS MONOOXYGENASE, PUTATIVE (AFU_ORTHOLOGUE AFUA_1G12025)-RELATED"/>
    <property type="match status" value="1"/>
</dbReference>
<dbReference type="AlphaFoldDB" id="A0A837GCQ8"/>
<evidence type="ECO:0000313" key="2">
    <source>
        <dbReference type="EMBL" id="KJY78122.1"/>
    </source>
</evidence>
<proteinExistence type="predicted"/>
<dbReference type="EMBL" id="JXXR01000001">
    <property type="protein sequence ID" value="KJY78122.1"/>
    <property type="molecule type" value="Genomic_DNA"/>
</dbReference>
<dbReference type="PANTHER" id="PTHR40624:SF1">
    <property type="entry name" value="BIOSYNTHESIS MONOOXYGENASE, PUTATIVE (AFU_ORTHOLOGUE AFUA_1G12025)-RELATED"/>
    <property type="match status" value="1"/>
</dbReference>
<feature type="domain" description="ABM" evidence="1">
    <location>
        <begin position="153"/>
        <end position="216"/>
    </location>
</feature>
<dbReference type="SUPFAM" id="SSF54909">
    <property type="entry name" value="Dimeric alpha+beta barrel"/>
    <property type="match status" value="2"/>
</dbReference>
<protein>
    <recommendedName>
        <fullName evidence="1">ABM domain-containing protein</fullName>
    </recommendedName>
</protein>
<sequence length="249" mass="26610">MLKPLNTITRACSALSLLAVTMGTNAATTEHTHTRASVIEITAQQGQNTALADFLSVGAQLVQDNEPDTLFWSALQTEDKNTFVIFDAFGSQAAQDAHFAGKIPKALSESAATLVKGGWNDGVLPNIHNADIIASKVGKNTQESIKIATFIPLKAKPGQEQKLTELLKQGAQIVTTQEPGTLHWFAVHFGDDRFGIIDFFADQSGVDAHFNGGVAAAMKQNASTLVVGGWEQGVLAGIQTYQVIELLQH</sequence>
<evidence type="ECO:0000259" key="1">
    <source>
        <dbReference type="Pfam" id="PF03992"/>
    </source>
</evidence>
<reference evidence="2" key="1">
    <citation type="journal article" date="2015" name="BMC Genomics">
        <title>Genome mining reveals unlocked bioactive potential of marine Gram-negative bacteria.</title>
        <authorList>
            <person name="Machado H."/>
            <person name="Sonnenschein E.C."/>
            <person name="Melchiorsen J."/>
            <person name="Gram L."/>
        </authorList>
    </citation>
    <scope>NUCLEOTIDE SEQUENCE</scope>
    <source>
        <strain evidence="2">S2052</strain>
    </source>
</reference>
<accession>A0A837GCQ8</accession>
<organism evidence="2">
    <name type="scientific">Vibrio coralliilyticus</name>
    <dbReference type="NCBI Taxonomy" id="190893"/>
    <lineage>
        <taxon>Bacteria</taxon>
        <taxon>Pseudomonadati</taxon>
        <taxon>Pseudomonadota</taxon>
        <taxon>Gammaproteobacteria</taxon>
        <taxon>Vibrionales</taxon>
        <taxon>Vibrionaceae</taxon>
        <taxon>Vibrio</taxon>
    </lineage>
</organism>
<dbReference type="Gene3D" id="3.30.70.100">
    <property type="match status" value="2"/>
</dbReference>
<dbReference type="RefSeq" id="WP_045984976.1">
    <property type="nucleotide sequence ID" value="NZ_CP063051.1"/>
</dbReference>
<gene>
    <name evidence="2" type="ORF">TW71_03610</name>
</gene>